<dbReference type="Gene3D" id="3.30.479.30">
    <property type="entry name" value="Band 7 domain"/>
    <property type="match status" value="1"/>
</dbReference>
<dbReference type="SUPFAM" id="SSF117892">
    <property type="entry name" value="Band 7/SPFH domain"/>
    <property type="match status" value="1"/>
</dbReference>
<evidence type="ECO:0000256" key="4">
    <source>
        <dbReference type="ARBA" id="ARBA00022989"/>
    </source>
</evidence>
<dbReference type="Pfam" id="PF01145">
    <property type="entry name" value="Band_7"/>
    <property type="match status" value="1"/>
</dbReference>
<dbReference type="CDD" id="cd03404">
    <property type="entry name" value="SPFH_HflK"/>
    <property type="match status" value="1"/>
</dbReference>
<evidence type="ECO:0000256" key="1">
    <source>
        <dbReference type="ARBA" id="ARBA00004167"/>
    </source>
</evidence>
<proteinExistence type="inferred from homology"/>
<dbReference type="InterPro" id="IPR036013">
    <property type="entry name" value="Band_7/SPFH_dom_sf"/>
</dbReference>
<sequence length="349" mass="38400">MNDARKTVENLFGGGRPPRPGGGGGGTQLPKIPGGLIALGVGAVIALWGVGSVFYTVQPEERGVVKRFGEVVKIADPGLHFKLPFGIDTVQLVATERVLKQEFGFRTTGVDADGASQYSDGDHNDESLMLSGDLNIIDVEWVVQYRIADPMQYIYSMREPTRTLRDISESVMRRAVGNRLGSEVLTTARVEISNLVRDEVQQAMERYETGIHIVTVELQDVVPPRAVQPAFNEVNEARQERERMINEAQKQANQQIPLARGQANRVIAEAEGYATERVNQARGETARFSAILAEYRTAPEVTRTRMYLETLNGVLPKIGSVVVQQDGQIAPVPLINLRDAQPAAKGERR</sequence>
<feature type="compositionally biased region" description="Gly residues" evidence="7">
    <location>
        <begin position="12"/>
        <end position="27"/>
    </location>
</feature>
<feature type="transmembrane region" description="Helical" evidence="6">
    <location>
        <begin position="36"/>
        <end position="57"/>
    </location>
</feature>
<dbReference type="InterPro" id="IPR050710">
    <property type="entry name" value="Band7/mec-2_domain"/>
</dbReference>
<keyword evidence="3 6" id="KW-0812">Transmembrane</keyword>
<evidence type="ECO:0000313" key="9">
    <source>
        <dbReference type="EMBL" id="SDD53363.1"/>
    </source>
</evidence>
<keyword evidence="5 6" id="KW-0472">Membrane</keyword>
<dbReference type="InterPro" id="IPR001107">
    <property type="entry name" value="Band_7"/>
</dbReference>
<dbReference type="PANTHER" id="PTHR43327">
    <property type="entry name" value="STOMATIN-LIKE PROTEIN 2, MITOCHONDRIAL"/>
    <property type="match status" value="1"/>
</dbReference>
<evidence type="ECO:0000256" key="6">
    <source>
        <dbReference type="RuleBase" id="RU364113"/>
    </source>
</evidence>
<evidence type="ECO:0000256" key="3">
    <source>
        <dbReference type="ARBA" id="ARBA00022692"/>
    </source>
</evidence>
<dbReference type="EMBL" id="FNAG01000003">
    <property type="protein sequence ID" value="SDD53363.1"/>
    <property type="molecule type" value="Genomic_DNA"/>
</dbReference>
<protein>
    <recommendedName>
        <fullName evidence="6">Protein HflK</fullName>
    </recommendedName>
</protein>
<accession>A0A1G6VJ01</accession>
<evidence type="ECO:0000256" key="2">
    <source>
        <dbReference type="ARBA" id="ARBA00006971"/>
    </source>
</evidence>
<dbReference type="OrthoDB" id="9779595at2"/>
<gene>
    <name evidence="9" type="ORF">SAMN04488509_103102</name>
</gene>
<evidence type="ECO:0000313" key="10">
    <source>
        <dbReference type="Proteomes" id="UP000199603"/>
    </source>
</evidence>
<comment type="function">
    <text evidence="6">HflC and HflK could encode or regulate a protease.</text>
</comment>
<dbReference type="GO" id="GO:0008233">
    <property type="term" value="F:peptidase activity"/>
    <property type="evidence" value="ECO:0007669"/>
    <property type="project" value="UniProtKB-KW"/>
</dbReference>
<dbReference type="Proteomes" id="UP000199603">
    <property type="component" value="Unassembled WGS sequence"/>
</dbReference>
<dbReference type="GO" id="GO:0006508">
    <property type="term" value="P:proteolysis"/>
    <property type="evidence" value="ECO:0007669"/>
    <property type="project" value="UniProtKB-KW"/>
</dbReference>
<evidence type="ECO:0000256" key="7">
    <source>
        <dbReference type="SAM" id="MobiDB-lite"/>
    </source>
</evidence>
<evidence type="ECO:0000259" key="8">
    <source>
        <dbReference type="SMART" id="SM00244"/>
    </source>
</evidence>
<feature type="region of interest" description="Disordered" evidence="7">
    <location>
        <begin position="1"/>
        <end position="28"/>
    </location>
</feature>
<keyword evidence="9" id="KW-0378">Hydrolase</keyword>
<dbReference type="InterPro" id="IPR010201">
    <property type="entry name" value="HflK"/>
</dbReference>
<dbReference type="STRING" id="265719.SAMN04488509_103102"/>
<keyword evidence="9" id="KW-0645">Protease</keyword>
<dbReference type="PANTHER" id="PTHR43327:SF2">
    <property type="entry name" value="MODULATOR OF FTSH PROTEASE HFLK"/>
    <property type="match status" value="1"/>
</dbReference>
<comment type="subunit">
    <text evidence="6">HflC and HflK may interact to form a multimeric complex.</text>
</comment>
<organism evidence="9 10">
    <name type="scientific">Aquimonas voraii</name>
    <dbReference type="NCBI Taxonomy" id="265719"/>
    <lineage>
        <taxon>Bacteria</taxon>
        <taxon>Pseudomonadati</taxon>
        <taxon>Pseudomonadota</taxon>
        <taxon>Gammaproteobacteria</taxon>
        <taxon>Lysobacterales</taxon>
        <taxon>Lysobacteraceae</taxon>
        <taxon>Aquimonas</taxon>
    </lineage>
</organism>
<keyword evidence="4 6" id="KW-1133">Transmembrane helix</keyword>
<dbReference type="GO" id="GO:0016020">
    <property type="term" value="C:membrane"/>
    <property type="evidence" value="ECO:0007669"/>
    <property type="project" value="UniProtKB-SubCell"/>
</dbReference>
<keyword evidence="10" id="KW-1185">Reference proteome</keyword>
<feature type="domain" description="Band 7" evidence="8">
    <location>
        <begin position="52"/>
        <end position="235"/>
    </location>
</feature>
<dbReference type="NCBIfam" id="TIGR01933">
    <property type="entry name" value="hflK"/>
    <property type="match status" value="1"/>
</dbReference>
<dbReference type="SMART" id="SM00244">
    <property type="entry name" value="PHB"/>
    <property type="match status" value="1"/>
</dbReference>
<dbReference type="RefSeq" id="WP_091241162.1">
    <property type="nucleotide sequence ID" value="NZ_FNAG01000003.1"/>
</dbReference>
<comment type="similarity">
    <text evidence="2 6">Belongs to the band 7/mec-2 family. HflK subfamily.</text>
</comment>
<reference evidence="9 10" key="1">
    <citation type="submission" date="2016-10" db="EMBL/GenBank/DDBJ databases">
        <authorList>
            <person name="de Groot N.N."/>
        </authorList>
    </citation>
    <scope>NUCLEOTIDE SEQUENCE [LARGE SCALE GENOMIC DNA]</scope>
    <source>
        <strain evidence="9 10">DSM 16957</strain>
    </source>
</reference>
<dbReference type="AlphaFoldDB" id="A0A1G6VJ01"/>
<comment type="subcellular location">
    <subcellularLocation>
        <location evidence="1">Membrane</location>
        <topology evidence="1">Single-pass membrane protein</topology>
    </subcellularLocation>
</comment>
<name>A0A1G6VJ01_9GAMM</name>
<evidence type="ECO:0000256" key="5">
    <source>
        <dbReference type="ARBA" id="ARBA00023136"/>
    </source>
</evidence>